<dbReference type="EMBL" id="JALJOR010000005">
    <property type="protein sequence ID" value="KAK9816475.1"/>
    <property type="molecule type" value="Genomic_DNA"/>
</dbReference>
<gene>
    <name evidence="3" type="ORF">WJX72_000745</name>
</gene>
<dbReference type="InterPro" id="IPR001623">
    <property type="entry name" value="DnaJ_domain"/>
</dbReference>
<dbReference type="AlphaFoldDB" id="A0AAW1Q3B4"/>
<evidence type="ECO:0000259" key="2">
    <source>
        <dbReference type="PROSITE" id="PS50076"/>
    </source>
</evidence>
<organism evidence="3 4">
    <name type="scientific">[Myrmecia] bisecta</name>
    <dbReference type="NCBI Taxonomy" id="41462"/>
    <lineage>
        <taxon>Eukaryota</taxon>
        <taxon>Viridiplantae</taxon>
        <taxon>Chlorophyta</taxon>
        <taxon>core chlorophytes</taxon>
        <taxon>Trebouxiophyceae</taxon>
        <taxon>Trebouxiales</taxon>
        <taxon>Trebouxiaceae</taxon>
        <taxon>Myrmecia</taxon>
    </lineage>
</organism>
<dbReference type="InterPro" id="IPR018253">
    <property type="entry name" value="DnaJ_domain_CS"/>
</dbReference>
<dbReference type="PANTHER" id="PTHR24074">
    <property type="entry name" value="CO-CHAPERONE PROTEIN DJLA"/>
    <property type="match status" value="1"/>
</dbReference>
<keyword evidence="4" id="KW-1185">Reference proteome</keyword>
<evidence type="ECO:0000256" key="1">
    <source>
        <dbReference type="SAM" id="MobiDB-lite"/>
    </source>
</evidence>
<proteinExistence type="predicted"/>
<dbReference type="Gene3D" id="1.10.287.110">
    <property type="entry name" value="DnaJ domain"/>
    <property type="match status" value="1"/>
</dbReference>
<dbReference type="SUPFAM" id="SSF46565">
    <property type="entry name" value="Chaperone J-domain"/>
    <property type="match status" value="1"/>
</dbReference>
<dbReference type="SMART" id="SM00271">
    <property type="entry name" value="DnaJ"/>
    <property type="match status" value="1"/>
</dbReference>
<name>A0AAW1Q3B4_9CHLO</name>
<protein>
    <recommendedName>
        <fullName evidence="2">J domain-containing protein</fullName>
    </recommendedName>
</protein>
<accession>A0AAW1Q3B4</accession>
<dbReference type="PROSITE" id="PS50076">
    <property type="entry name" value="DNAJ_2"/>
    <property type="match status" value="1"/>
</dbReference>
<feature type="compositionally biased region" description="Basic and acidic residues" evidence="1">
    <location>
        <begin position="83"/>
        <end position="92"/>
    </location>
</feature>
<comment type="caution">
    <text evidence="3">The sequence shown here is derived from an EMBL/GenBank/DDBJ whole genome shotgun (WGS) entry which is preliminary data.</text>
</comment>
<dbReference type="InterPro" id="IPR050817">
    <property type="entry name" value="DjlA_DnaK_co-chaperone"/>
</dbReference>
<sequence>MNYYDILGVDTRATTEQIKAAFRRKALECHPDRNLGGTEADNKQFRLISEAYEVLRDVTKRRNYDRILSGSFSSSSSAPGSARETRWHPHGQTDEDFDEAFARWWARQGFGQHAEEQMRQERQAAEIRARAAAWAAEKADAQANKERFERIRRKTEQARQARHAKVLRKHWQTHAGFTRQDALLAGILLVGSLGLAQFWRSQPTEPRTQHISRPD</sequence>
<dbReference type="Proteomes" id="UP001489004">
    <property type="component" value="Unassembled WGS sequence"/>
</dbReference>
<feature type="region of interest" description="Disordered" evidence="1">
    <location>
        <begin position="69"/>
        <end position="92"/>
    </location>
</feature>
<evidence type="ECO:0000313" key="3">
    <source>
        <dbReference type="EMBL" id="KAK9816475.1"/>
    </source>
</evidence>
<evidence type="ECO:0000313" key="4">
    <source>
        <dbReference type="Proteomes" id="UP001489004"/>
    </source>
</evidence>
<dbReference type="PROSITE" id="PS00636">
    <property type="entry name" value="DNAJ_1"/>
    <property type="match status" value="1"/>
</dbReference>
<feature type="compositionally biased region" description="Low complexity" evidence="1">
    <location>
        <begin position="69"/>
        <end position="82"/>
    </location>
</feature>
<dbReference type="InterPro" id="IPR036869">
    <property type="entry name" value="J_dom_sf"/>
</dbReference>
<dbReference type="CDD" id="cd06257">
    <property type="entry name" value="DnaJ"/>
    <property type="match status" value="1"/>
</dbReference>
<dbReference type="Pfam" id="PF00226">
    <property type="entry name" value="DnaJ"/>
    <property type="match status" value="1"/>
</dbReference>
<reference evidence="3 4" key="1">
    <citation type="journal article" date="2024" name="Nat. Commun.">
        <title>Phylogenomics reveals the evolutionary origins of lichenization in chlorophyte algae.</title>
        <authorList>
            <person name="Puginier C."/>
            <person name="Libourel C."/>
            <person name="Otte J."/>
            <person name="Skaloud P."/>
            <person name="Haon M."/>
            <person name="Grisel S."/>
            <person name="Petersen M."/>
            <person name="Berrin J.G."/>
            <person name="Delaux P.M."/>
            <person name="Dal Grande F."/>
            <person name="Keller J."/>
        </authorList>
    </citation>
    <scope>NUCLEOTIDE SEQUENCE [LARGE SCALE GENOMIC DNA]</scope>
    <source>
        <strain evidence="3 4">SAG 2043</strain>
    </source>
</reference>
<feature type="domain" description="J" evidence="2">
    <location>
        <begin position="2"/>
        <end position="68"/>
    </location>
</feature>
<dbReference type="PRINTS" id="PR00625">
    <property type="entry name" value="JDOMAIN"/>
</dbReference>